<dbReference type="InterPro" id="IPR003594">
    <property type="entry name" value="HATPase_dom"/>
</dbReference>
<keyword evidence="4" id="KW-0597">Phosphoprotein</keyword>
<dbReference type="InterPro" id="IPR004358">
    <property type="entry name" value="Sig_transdc_His_kin-like_C"/>
</dbReference>
<dbReference type="InterPro" id="IPR050428">
    <property type="entry name" value="TCS_sensor_his_kinase"/>
</dbReference>
<protein>
    <recommendedName>
        <fullName evidence="3">histidine kinase</fullName>
        <ecNumber evidence="3">2.7.13.3</ecNumber>
    </recommendedName>
</protein>
<keyword evidence="5" id="KW-0808">Transferase</keyword>
<dbReference type="PROSITE" id="PS50109">
    <property type="entry name" value="HIS_KIN"/>
    <property type="match status" value="1"/>
</dbReference>
<dbReference type="SUPFAM" id="SSF55874">
    <property type="entry name" value="ATPase domain of HSP90 chaperone/DNA topoisomerase II/histidine kinase"/>
    <property type="match status" value="1"/>
</dbReference>
<evidence type="ECO:0000256" key="10">
    <source>
        <dbReference type="ARBA" id="ARBA00023136"/>
    </source>
</evidence>
<dbReference type="SMART" id="SM00388">
    <property type="entry name" value="HisKA"/>
    <property type="match status" value="1"/>
</dbReference>
<keyword evidence="6 11" id="KW-0812">Transmembrane</keyword>
<dbReference type="EMBL" id="MJIC01000014">
    <property type="protein sequence ID" value="OFI34170.1"/>
    <property type="molecule type" value="Genomic_DNA"/>
</dbReference>
<dbReference type="PRINTS" id="PR00344">
    <property type="entry name" value="BCTRLSENSOR"/>
</dbReference>
<dbReference type="InterPro" id="IPR003661">
    <property type="entry name" value="HisK_dim/P_dom"/>
</dbReference>
<dbReference type="AlphaFoldDB" id="A0A1E8FE23"/>
<evidence type="ECO:0000256" key="4">
    <source>
        <dbReference type="ARBA" id="ARBA00022553"/>
    </source>
</evidence>
<proteinExistence type="predicted"/>
<dbReference type="InterPro" id="IPR003660">
    <property type="entry name" value="HAMP_dom"/>
</dbReference>
<dbReference type="Gene3D" id="1.10.287.130">
    <property type="match status" value="1"/>
</dbReference>
<evidence type="ECO:0000313" key="14">
    <source>
        <dbReference type="EMBL" id="OFI34170.1"/>
    </source>
</evidence>
<dbReference type="PANTHER" id="PTHR45436">
    <property type="entry name" value="SENSOR HISTIDINE KINASE YKOH"/>
    <property type="match status" value="1"/>
</dbReference>
<feature type="transmembrane region" description="Helical" evidence="11">
    <location>
        <begin position="12"/>
        <end position="33"/>
    </location>
</feature>
<dbReference type="PROSITE" id="PS50885">
    <property type="entry name" value="HAMP"/>
    <property type="match status" value="1"/>
</dbReference>
<dbReference type="EC" id="2.7.13.3" evidence="3"/>
<evidence type="ECO:0000259" key="13">
    <source>
        <dbReference type="PROSITE" id="PS50885"/>
    </source>
</evidence>
<dbReference type="InterPro" id="IPR036097">
    <property type="entry name" value="HisK_dim/P_sf"/>
</dbReference>
<dbReference type="GO" id="GO:0000155">
    <property type="term" value="F:phosphorelay sensor kinase activity"/>
    <property type="evidence" value="ECO:0007669"/>
    <property type="project" value="InterPro"/>
</dbReference>
<dbReference type="OrthoDB" id="9809766at2"/>
<sequence>MKLKLLSQLHRSMFGQMLVLSLVFVIGVVYYIAISPIIGVEVVSQDPVDYTVEKVRQELRSFIDIQLNADKPASEYQYSPAMAEIVSNNPNFQYYLIAGTQHYGNVDAPAYYQKYQLDDLLALNQKINLDRLCTNFYEVINEDAGDGYVQFNACSGQYYYLEFYGLTTPVVPPQTSYLDYYQRHLWGGGRDLLLSAIGVMFITGFILLYNLRSIKKLANLAYSFNPKKLHQKLPENGLPNEVLPLVQAVNNMIARVDETQQKHNFFLSTAAHEMRTPLTVLRTRLEMLDEGKVKDKLVDDVRRLINLVNQLLRLMRIGGPKSLDSQVDVAECCRRVVAERQIVAAQSGVELAFTQQTETYVITGDQGLLEVAVANLVDNAVSFSQAGDKVELTLHREGKLTVSDSGPGIPDDKLDALFEPFAKFPPNRNGHGLGLAIVKAITALHEAEVSVQNRPEGGAIFTISFKSPSL</sequence>
<evidence type="ECO:0000256" key="7">
    <source>
        <dbReference type="ARBA" id="ARBA00022777"/>
    </source>
</evidence>
<accession>A0A1E8FE23</accession>
<dbReference type="Gene3D" id="3.30.565.10">
    <property type="entry name" value="Histidine kinase-like ATPase, C-terminal domain"/>
    <property type="match status" value="1"/>
</dbReference>
<evidence type="ECO:0000256" key="5">
    <source>
        <dbReference type="ARBA" id="ARBA00022679"/>
    </source>
</evidence>
<keyword evidence="10 11" id="KW-0472">Membrane</keyword>
<dbReference type="PANTHER" id="PTHR45436:SF5">
    <property type="entry name" value="SENSOR HISTIDINE KINASE TRCS"/>
    <property type="match status" value="1"/>
</dbReference>
<organism evidence="14 15">
    <name type="scientific">Alteromonas lipolytica</name>
    <dbReference type="NCBI Taxonomy" id="1856405"/>
    <lineage>
        <taxon>Bacteria</taxon>
        <taxon>Pseudomonadati</taxon>
        <taxon>Pseudomonadota</taxon>
        <taxon>Gammaproteobacteria</taxon>
        <taxon>Alteromonadales</taxon>
        <taxon>Alteromonadaceae</taxon>
        <taxon>Alteromonas/Salinimonas group</taxon>
        <taxon>Alteromonas</taxon>
    </lineage>
</organism>
<dbReference type="CDD" id="cd00082">
    <property type="entry name" value="HisKA"/>
    <property type="match status" value="1"/>
</dbReference>
<evidence type="ECO:0000256" key="6">
    <source>
        <dbReference type="ARBA" id="ARBA00022692"/>
    </source>
</evidence>
<feature type="domain" description="HAMP" evidence="13">
    <location>
        <begin position="211"/>
        <end position="261"/>
    </location>
</feature>
<evidence type="ECO:0000259" key="12">
    <source>
        <dbReference type="PROSITE" id="PS50109"/>
    </source>
</evidence>
<dbReference type="GO" id="GO:0016020">
    <property type="term" value="C:membrane"/>
    <property type="evidence" value="ECO:0007669"/>
    <property type="project" value="UniProtKB-SubCell"/>
</dbReference>
<evidence type="ECO:0000256" key="3">
    <source>
        <dbReference type="ARBA" id="ARBA00012438"/>
    </source>
</evidence>
<name>A0A1E8FE23_9ALTE</name>
<evidence type="ECO:0000256" key="9">
    <source>
        <dbReference type="ARBA" id="ARBA00023012"/>
    </source>
</evidence>
<dbReference type="Proteomes" id="UP000176037">
    <property type="component" value="Unassembled WGS sequence"/>
</dbReference>
<comment type="caution">
    <text evidence="14">The sequence shown here is derived from an EMBL/GenBank/DDBJ whole genome shotgun (WGS) entry which is preliminary data.</text>
</comment>
<keyword evidence="9" id="KW-0902">Two-component regulatory system</keyword>
<dbReference type="InterPro" id="IPR005467">
    <property type="entry name" value="His_kinase_dom"/>
</dbReference>
<evidence type="ECO:0000256" key="8">
    <source>
        <dbReference type="ARBA" id="ARBA00022989"/>
    </source>
</evidence>
<dbReference type="InterPro" id="IPR036890">
    <property type="entry name" value="HATPase_C_sf"/>
</dbReference>
<comment type="subcellular location">
    <subcellularLocation>
        <location evidence="2">Membrane</location>
    </subcellularLocation>
</comment>
<keyword evidence="15" id="KW-1185">Reference proteome</keyword>
<feature type="domain" description="Histidine kinase" evidence="12">
    <location>
        <begin position="269"/>
        <end position="469"/>
    </location>
</feature>
<dbReference type="Pfam" id="PF02518">
    <property type="entry name" value="HATPase_c"/>
    <property type="match status" value="1"/>
</dbReference>
<reference evidence="14 15" key="1">
    <citation type="submission" date="2016-09" db="EMBL/GenBank/DDBJ databases">
        <title>Alteromonas lipolytica, a new species isolated from sea water.</title>
        <authorList>
            <person name="Wu Y.-H."/>
            <person name="Cheng H."/>
            <person name="Xu X.-W."/>
        </authorList>
    </citation>
    <scope>NUCLEOTIDE SEQUENCE [LARGE SCALE GENOMIC DNA]</scope>
    <source>
        <strain evidence="14 15">JW12</strain>
    </source>
</reference>
<feature type="transmembrane region" description="Helical" evidence="11">
    <location>
        <begin position="192"/>
        <end position="211"/>
    </location>
</feature>
<evidence type="ECO:0000256" key="1">
    <source>
        <dbReference type="ARBA" id="ARBA00000085"/>
    </source>
</evidence>
<dbReference type="Pfam" id="PF00512">
    <property type="entry name" value="HisKA"/>
    <property type="match status" value="1"/>
</dbReference>
<evidence type="ECO:0000256" key="11">
    <source>
        <dbReference type="SAM" id="Phobius"/>
    </source>
</evidence>
<keyword evidence="8 11" id="KW-1133">Transmembrane helix</keyword>
<dbReference type="SMART" id="SM00387">
    <property type="entry name" value="HATPase_c"/>
    <property type="match status" value="1"/>
</dbReference>
<gene>
    <name evidence="14" type="ORF">BFC17_21775</name>
</gene>
<dbReference type="RefSeq" id="WP_070177098.1">
    <property type="nucleotide sequence ID" value="NZ_BMJR01000011.1"/>
</dbReference>
<keyword evidence="7" id="KW-0418">Kinase</keyword>
<evidence type="ECO:0000256" key="2">
    <source>
        <dbReference type="ARBA" id="ARBA00004370"/>
    </source>
</evidence>
<dbReference type="STRING" id="1856405.BFC17_21775"/>
<evidence type="ECO:0000313" key="15">
    <source>
        <dbReference type="Proteomes" id="UP000176037"/>
    </source>
</evidence>
<dbReference type="SUPFAM" id="SSF47384">
    <property type="entry name" value="Homodimeric domain of signal transducing histidine kinase"/>
    <property type="match status" value="1"/>
</dbReference>
<comment type="catalytic activity">
    <reaction evidence="1">
        <text>ATP + protein L-histidine = ADP + protein N-phospho-L-histidine.</text>
        <dbReference type="EC" id="2.7.13.3"/>
    </reaction>
</comment>